<feature type="region of interest" description="Disordered" evidence="2">
    <location>
        <begin position="1"/>
        <end position="99"/>
    </location>
</feature>
<accession>A0AAQ1RWA9</accession>
<keyword evidence="3" id="KW-1133">Transmembrane helix</keyword>
<dbReference type="AlphaFoldDB" id="A0AAQ1RWA9"/>
<dbReference type="EMBL" id="FQVY01000002">
    <property type="protein sequence ID" value="SHG18229.1"/>
    <property type="molecule type" value="Genomic_DNA"/>
</dbReference>
<reference evidence="5 8" key="3">
    <citation type="journal article" date="2019" name="Nat. Med.">
        <title>A library of human gut bacterial isolates paired with longitudinal multiomics data enables mechanistic microbiome research.</title>
        <authorList>
            <person name="Poyet M."/>
            <person name="Groussin M."/>
            <person name="Gibbons S.M."/>
            <person name="Avila-Pacheco J."/>
            <person name="Jiang X."/>
            <person name="Kearney S.M."/>
            <person name="Perrotta A.R."/>
            <person name="Berdy B."/>
            <person name="Zhao S."/>
            <person name="Lieberman T.D."/>
            <person name="Swanson P.K."/>
            <person name="Smith M."/>
            <person name="Roesemann S."/>
            <person name="Alexander J.E."/>
            <person name="Rich S.A."/>
            <person name="Livny J."/>
            <person name="Vlamakis H."/>
            <person name="Clish C."/>
            <person name="Bullock K."/>
            <person name="Deik A."/>
            <person name="Scott J."/>
            <person name="Pierce K.A."/>
            <person name="Xavier R.J."/>
            <person name="Alm E.J."/>
        </authorList>
    </citation>
    <scope>NUCLEOTIDE SEQUENCE [LARGE SCALE GENOMIC DNA]</scope>
    <source>
        <strain evidence="5 8">BIOML-A2</strain>
    </source>
</reference>
<keyword evidence="8" id="KW-1185">Reference proteome</keyword>
<dbReference type="EMBL" id="WWVX01000008">
    <property type="protein sequence ID" value="MZL70310.1"/>
    <property type="molecule type" value="Genomic_DNA"/>
</dbReference>
<name>A0AAQ1RWA9_9FIRM</name>
<dbReference type="InterPro" id="IPR004474">
    <property type="entry name" value="LytR_CpsA_psr"/>
</dbReference>
<dbReference type="Proteomes" id="UP000474718">
    <property type="component" value="Unassembled WGS sequence"/>
</dbReference>
<feature type="compositionally biased region" description="Basic and acidic residues" evidence="2">
    <location>
        <begin position="18"/>
        <end position="27"/>
    </location>
</feature>
<dbReference type="RefSeq" id="WP_021660690.1">
    <property type="nucleotide sequence ID" value="NZ_FQVY01000002.1"/>
</dbReference>
<gene>
    <name evidence="5" type="ORF">GT747_11155</name>
    <name evidence="6" type="ORF">SAMN05444424_1776</name>
</gene>
<evidence type="ECO:0000313" key="7">
    <source>
        <dbReference type="Proteomes" id="UP000184089"/>
    </source>
</evidence>
<feature type="transmembrane region" description="Helical" evidence="3">
    <location>
        <begin position="105"/>
        <end position="129"/>
    </location>
</feature>
<comment type="caution">
    <text evidence="6">The sequence shown here is derived from an EMBL/GenBank/DDBJ whole genome shotgun (WGS) entry which is preliminary data.</text>
</comment>
<evidence type="ECO:0000256" key="3">
    <source>
        <dbReference type="SAM" id="Phobius"/>
    </source>
</evidence>
<dbReference type="NCBIfam" id="TIGR00350">
    <property type="entry name" value="lytR_cpsA_psr"/>
    <property type="match status" value="1"/>
</dbReference>
<reference evidence="7" key="2">
    <citation type="submission" date="2016-11" db="EMBL/GenBank/DDBJ databases">
        <authorList>
            <person name="Jaros S."/>
            <person name="Januszkiewicz K."/>
            <person name="Wedrychowicz H."/>
        </authorList>
    </citation>
    <scope>NUCLEOTIDE SEQUENCE [LARGE SCALE GENOMIC DNA]</scope>
    <source>
        <strain evidence="7">DSM 4029</strain>
    </source>
</reference>
<protein>
    <submittedName>
        <fullName evidence="5">LytR family transcriptional regulator</fullName>
    </submittedName>
    <submittedName>
        <fullName evidence="6">Transcriptional attenuator, LytR family</fullName>
    </submittedName>
</protein>
<evidence type="ECO:0000256" key="2">
    <source>
        <dbReference type="SAM" id="MobiDB-lite"/>
    </source>
</evidence>
<dbReference type="Proteomes" id="UP000184089">
    <property type="component" value="Unassembled WGS sequence"/>
</dbReference>
<evidence type="ECO:0000313" key="5">
    <source>
        <dbReference type="EMBL" id="MZL70310.1"/>
    </source>
</evidence>
<comment type="similarity">
    <text evidence="1">Belongs to the LytR/CpsA/Psr (LCP) family.</text>
</comment>
<evidence type="ECO:0000259" key="4">
    <source>
        <dbReference type="Pfam" id="PF03816"/>
    </source>
</evidence>
<keyword evidence="3" id="KW-0812">Transmembrane</keyword>
<dbReference type="Pfam" id="PF03816">
    <property type="entry name" value="LytR_cpsA_psr"/>
    <property type="match status" value="1"/>
</dbReference>
<dbReference type="Gene3D" id="3.40.630.190">
    <property type="entry name" value="LCP protein"/>
    <property type="match status" value="1"/>
</dbReference>
<dbReference type="PANTHER" id="PTHR33392:SF6">
    <property type="entry name" value="POLYISOPRENYL-TEICHOIC ACID--PEPTIDOGLYCAN TEICHOIC ACID TRANSFERASE TAGU"/>
    <property type="match status" value="1"/>
</dbReference>
<proteinExistence type="inferred from homology"/>
<evidence type="ECO:0000313" key="8">
    <source>
        <dbReference type="Proteomes" id="UP000474718"/>
    </source>
</evidence>
<evidence type="ECO:0000256" key="1">
    <source>
        <dbReference type="ARBA" id="ARBA00006068"/>
    </source>
</evidence>
<dbReference type="PANTHER" id="PTHR33392">
    <property type="entry name" value="POLYISOPRENYL-TEICHOIC ACID--PEPTIDOGLYCAN TEICHOIC ACID TRANSFERASE TAGU"/>
    <property type="match status" value="1"/>
</dbReference>
<evidence type="ECO:0000313" key="6">
    <source>
        <dbReference type="EMBL" id="SHG18229.1"/>
    </source>
</evidence>
<reference evidence="6" key="1">
    <citation type="submission" date="2016-11" db="EMBL/GenBank/DDBJ databases">
        <authorList>
            <person name="Varghese N."/>
            <person name="Submissions S."/>
        </authorList>
    </citation>
    <scope>NUCLEOTIDE SEQUENCE</scope>
    <source>
        <strain evidence="6">DSM 4029</strain>
    </source>
</reference>
<sequence>MAKPIRGDDPFNILDLDDIPKPGRDIPARPAPRPHSPNLLEEDEVLSGAGKGEEKKGAAPRRAAGQGPKQGQGQGQETNRDGREASTMGKKEPKRKKNGKKKMKLWVKILIPVLVVLGIVGGTAAYILMDIAGSYDPVELNEAELGFDSVIDKNVKNIALFGIDSRNGLLDKGTRSDSIIILSIDKNHNKVKLSSIMRDAYVNIPGRGMDKITHAYAFGGAELAIRTLNENFDLDITDFATVDFANMAEIVDAVGGVTIDVKDNEVDNLNTSVREQAAATGKPAAYVKSSGTQTLNGIQAVAYSRIRYVGNGDFERTERQRTVLMQLFNKALAMNPTKYPQLAKDLLGLTKTSLDFGTLMGYAPLALQKPTMVTTRFPTDSDYKGEMINGTYYMTFDDAVTTQKLHDFIYNDILPS</sequence>
<dbReference type="InterPro" id="IPR050922">
    <property type="entry name" value="LytR/CpsA/Psr_CW_biosynth"/>
</dbReference>
<organism evidence="6 7">
    <name type="scientific">Bittarella massiliensis</name>
    <name type="common">ex Durand et al. 2017</name>
    <dbReference type="NCBI Taxonomy" id="1720313"/>
    <lineage>
        <taxon>Bacteria</taxon>
        <taxon>Bacillati</taxon>
        <taxon>Bacillota</taxon>
        <taxon>Clostridia</taxon>
        <taxon>Eubacteriales</taxon>
        <taxon>Oscillospiraceae</taxon>
        <taxon>Bittarella (ex Durand et al. 2017)</taxon>
    </lineage>
</organism>
<feature type="domain" description="Cell envelope-related transcriptional attenuator" evidence="4">
    <location>
        <begin position="175"/>
        <end position="331"/>
    </location>
</feature>
<keyword evidence="3" id="KW-0472">Membrane</keyword>